<dbReference type="InterPro" id="IPR036388">
    <property type="entry name" value="WH-like_DNA-bd_sf"/>
</dbReference>
<dbReference type="AlphaFoldDB" id="A0A8J3VR82"/>
<dbReference type="GO" id="GO:0003700">
    <property type="term" value="F:DNA-binding transcription factor activity"/>
    <property type="evidence" value="ECO:0007669"/>
    <property type="project" value="InterPro"/>
</dbReference>
<dbReference type="Pfam" id="PF01047">
    <property type="entry name" value="MarR"/>
    <property type="match status" value="1"/>
</dbReference>
<reference evidence="2" key="1">
    <citation type="submission" date="2021-01" db="EMBL/GenBank/DDBJ databases">
        <title>Whole genome shotgun sequence of Rugosimonospora africana NBRC 104875.</title>
        <authorList>
            <person name="Komaki H."/>
            <person name="Tamura T."/>
        </authorList>
    </citation>
    <scope>NUCLEOTIDE SEQUENCE</scope>
    <source>
        <strain evidence="2">NBRC 104875</strain>
    </source>
</reference>
<feature type="domain" description="HTH marR-type" evidence="1">
    <location>
        <begin position="7"/>
        <end position="139"/>
    </location>
</feature>
<dbReference type="SUPFAM" id="SSF46785">
    <property type="entry name" value="Winged helix' DNA-binding domain"/>
    <property type="match status" value="1"/>
</dbReference>
<accession>A0A8J3VR82</accession>
<proteinExistence type="predicted"/>
<name>A0A8J3VR82_9ACTN</name>
<dbReference type="EMBL" id="BONZ01000038">
    <property type="protein sequence ID" value="GIH15910.1"/>
    <property type="molecule type" value="Genomic_DNA"/>
</dbReference>
<dbReference type="PROSITE" id="PS50995">
    <property type="entry name" value="HTH_MARR_2"/>
    <property type="match status" value="1"/>
</dbReference>
<dbReference type="Proteomes" id="UP000642748">
    <property type="component" value="Unassembled WGS sequence"/>
</dbReference>
<dbReference type="PRINTS" id="PR00598">
    <property type="entry name" value="HTHMARR"/>
</dbReference>
<dbReference type="SMART" id="SM00347">
    <property type="entry name" value="HTH_MARR"/>
    <property type="match status" value="1"/>
</dbReference>
<dbReference type="RefSeq" id="WP_239133758.1">
    <property type="nucleotide sequence ID" value="NZ_BONZ01000038.1"/>
</dbReference>
<sequence>MKPPQEDESLSETLWSVARALRHQSRLTLTPWDLTPSQSRAIESVLRHGAMRLSDLAHHLRIAPRSATEVVDDLSGLGLVERRADPRDRRVTLVALTESGTTTGEAIRVARQAEADRVFGTLSEHDRVALARILRELRSAIDG</sequence>
<comment type="caution">
    <text evidence="2">The sequence shown here is derived from an EMBL/GenBank/DDBJ whole genome shotgun (WGS) entry which is preliminary data.</text>
</comment>
<dbReference type="InterPro" id="IPR000835">
    <property type="entry name" value="HTH_MarR-typ"/>
</dbReference>
<dbReference type="PANTHER" id="PTHR33164:SF43">
    <property type="entry name" value="HTH-TYPE TRANSCRIPTIONAL REPRESSOR YETL"/>
    <property type="match status" value="1"/>
</dbReference>
<dbReference type="InterPro" id="IPR039422">
    <property type="entry name" value="MarR/SlyA-like"/>
</dbReference>
<evidence type="ECO:0000313" key="2">
    <source>
        <dbReference type="EMBL" id="GIH15910.1"/>
    </source>
</evidence>
<dbReference type="PANTHER" id="PTHR33164">
    <property type="entry name" value="TRANSCRIPTIONAL REGULATOR, MARR FAMILY"/>
    <property type="match status" value="1"/>
</dbReference>
<dbReference type="GO" id="GO:0006950">
    <property type="term" value="P:response to stress"/>
    <property type="evidence" value="ECO:0007669"/>
    <property type="project" value="TreeGrafter"/>
</dbReference>
<dbReference type="Gene3D" id="1.10.10.10">
    <property type="entry name" value="Winged helix-like DNA-binding domain superfamily/Winged helix DNA-binding domain"/>
    <property type="match status" value="1"/>
</dbReference>
<organism evidence="2 3">
    <name type="scientific">Rugosimonospora africana</name>
    <dbReference type="NCBI Taxonomy" id="556532"/>
    <lineage>
        <taxon>Bacteria</taxon>
        <taxon>Bacillati</taxon>
        <taxon>Actinomycetota</taxon>
        <taxon>Actinomycetes</taxon>
        <taxon>Micromonosporales</taxon>
        <taxon>Micromonosporaceae</taxon>
        <taxon>Rugosimonospora</taxon>
    </lineage>
</organism>
<evidence type="ECO:0000313" key="3">
    <source>
        <dbReference type="Proteomes" id="UP000642748"/>
    </source>
</evidence>
<dbReference type="InterPro" id="IPR036390">
    <property type="entry name" value="WH_DNA-bd_sf"/>
</dbReference>
<evidence type="ECO:0000259" key="1">
    <source>
        <dbReference type="PROSITE" id="PS50995"/>
    </source>
</evidence>
<protein>
    <recommendedName>
        <fullName evidence="1">HTH marR-type domain-containing protein</fullName>
    </recommendedName>
</protein>
<gene>
    <name evidence="2" type="ORF">Raf01_40820</name>
</gene>
<keyword evidence="3" id="KW-1185">Reference proteome</keyword>